<evidence type="ECO:0000256" key="1">
    <source>
        <dbReference type="SAM" id="MobiDB-lite"/>
    </source>
</evidence>
<sequence>MFLVVWTVEYRYFRQERANVEQVFGGAPPFTPAVLHREPEPAQEHLASPPSSSTGPRGSTSVQKVFTYEIVKNTLCREAFPVC</sequence>
<dbReference type="EMBL" id="CP026243">
    <property type="protein sequence ID" value="AWO95728.1"/>
    <property type="molecule type" value="Genomic_DNA"/>
</dbReference>
<keyword evidence="3" id="KW-1185">Reference proteome</keyword>
<evidence type="ECO:0000313" key="2">
    <source>
        <dbReference type="EMBL" id="AWO95728.1"/>
    </source>
</evidence>
<dbReference type="AlphaFoldDB" id="A0A2U9AVS7"/>
<name>A0A2U9AVS7_SCOMX</name>
<feature type="compositionally biased region" description="Low complexity" evidence="1">
    <location>
        <begin position="48"/>
        <end position="60"/>
    </location>
</feature>
<dbReference type="Proteomes" id="UP000246464">
    <property type="component" value="Chromosome 1"/>
</dbReference>
<gene>
    <name evidence="2" type="ORF">SMAX5B_016671</name>
</gene>
<feature type="region of interest" description="Disordered" evidence="1">
    <location>
        <begin position="31"/>
        <end position="60"/>
    </location>
</feature>
<evidence type="ECO:0000313" key="3">
    <source>
        <dbReference type="Proteomes" id="UP000246464"/>
    </source>
</evidence>
<protein>
    <submittedName>
        <fullName evidence="2">Uncharacterized protein</fullName>
    </submittedName>
</protein>
<organism evidence="2 3">
    <name type="scientific">Scophthalmus maximus</name>
    <name type="common">Turbot</name>
    <name type="synonym">Psetta maxima</name>
    <dbReference type="NCBI Taxonomy" id="52904"/>
    <lineage>
        <taxon>Eukaryota</taxon>
        <taxon>Metazoa</taxon>
        <taxon>Chordata</taxon>
        <taxon>Craniata</taxon>
        <taxon>Vertebrata</taxon>
        <taxon>Euteleostomi</taxon>
        <taxon>Actinopterygii</taxon>
        <taxon>Neopterygii</taxon>
        <taxon>Teleostei</taxon>
        <taxon>Neoteleostei</taxon>
        <taxon>Acanthomorphata</taxon>
        <taxon>Carangaria</taxon>
        <taxon>Pleuronectiformes</taxon>
        <taxon>Pleuronectoidei</taxon>
        <taxon>Scophthalmidae</taxon>
        <taxon>Scophthalmus</taxon>
    </lineage>
</organism>
<proteinExistence type="predicted"/>
<accession>A0A2U9AVS7</accession>
<reference evidence="2 3" key="1">
    <citation type="submission" date="2017-12" db="EMBL/GenBank/DDBJ databases">
        <title>Integrating genomic resources of turbot (Scophthalmus maximus) in depth evaluation of genetic and physical mapping variation across individuals.</title>
        <authorList>
            <person name="Martinez P."/>
        </authorList>
    </citation>
    <scope>NUCLEOTIDE SEQUENCE [LARGE SCALE GENOMIC DNA]</scope>
</reference>